<dbReference type="AlphaFoldDB" id="A0A0F9CL97"/>
<evidence type="ECO:0000313" key="2">
    <source>
        <dbReference type="EMBL" id="KKK97386.1"/>
    </source>
</evidence>
<reference evidence="2" key="1">
    <citation type="journal article" date="2015" name="Nature">
        <title>Complex archaea that bridge the gap between prokaryotes and eukaryotes.</title>
        <authorList>
            <person name="Spang A."/>
            <person name="Saw J.H."/>
            <person name="Jorgensen S.L."/>
            <person name="Zaremba-Niedzwiedzka K."/>
            <person name="Martijn J."/>
            <person name="Lind A.E."/>
            <person name="van Eijk R."/>
            <person name="Schleper C."/>
            <person name="Guy L."/>
            <person name="Ettema T.J."/>
        </authorList>
    </citation>
    <scope>NUCLEOTIDE SEQUENCE</scope>
</reference>
<proteinExistence type="predicted"/>
<accession>A0A0F9CL97</accession>
<dbReference type="EMBL" id="LAZR01046074">
    <property type="protein sequence ID" value="KKK97386.1"/>
    <property type="molecule type" value="Genomic_DNA"/>
</dbReference>
<name>A0A0F9CL97_9ZZZZ</name>
<organism evidence="2">
    <name type="scientific">marine sediment metagenome</name>
    <dbReference type="NCBI Taxonomy" id="412755"/>
    <lineage>
        <taxon>unclassified sequences</taxon>
        <taxon>metagenomes</taxon>
        <taxon>ecological metagenomes</taxon>
    </lineage>
</organism>
<evidence type="ECO:0000256" key="1">
    <source>
        <dbReference type="SAM" id="MobiDB-lite"/>
    </source>
</evidence>
<comment type="caution">
    <text evidence="2">The sequence shown here is derived from an EMBL/GenBank/DDBJ whole genome shotgun (WGS) entry which is preliminary data.</text>
</comment>
<protein>
    <submittedName>
        <fullName evidence="2">Uncharacterized protein</fullName>
    </submittedName>
</protein>
<sequence>MEALDSVSPYKKHKHPDVAQQRFPDLSLRGRLSPPPNEALESKASKRNWALQSHYDHPGWYVVWRYKIDLTRRMKKGKQVAIWRVDLPYLEKEDWKYEKSSAGESGGGRTHTFGVKKPSTRLKDSIIYQAPGIKWAAGSPSLVNGK</sequence>
<gene>
    <name evidence="2" type="ORF">LCGC14_2653260</name>
</gene>
<feature type="region of interest" description="Disordered" evidence="1">
    <location>
        <begin position="1"/>
        <end position="45"/>
    </location>
</feature>